<evidence type="ECO:0000256" key="2">
    <source>
        <dbReference type="ARBA" id="ARBA00022741"/>
    </source>
</evidence>
<dbReference type="SUPFAM" id="SSF56059">
    <property type="entry name" value="Glutathione synthetase ATP-binding domain-like"/>
    <property type="match status" value="2"/>
</dbReference>
<proteinExistence type="predicted"/>
<dbReference type="EMBL" id="WIXP02000014">
    <property type="protein sequence ID" value="KAF6199971.1"/>
    <property type="molecule type" value="Genomic_DNA"/>
</dbReference>
<dbReference type="PROSITE" id="PS51221">
    <property type="entry name" value="TTL"/>
    <property type="match status" value="2"/>
</dbReference>
<evidence type="ECO:0008006" key="7">
    <source>
        <dbReference type="Google" id="ProtNLM"/>
    </source>
</evidence>
<reference evidence="5" key="1">
    <citation type="journal article" date="2021" name="Mol. Ecol. Resour.">
        <title>Apolygus lucorum genome provides insights into omnivorousness and mesophyll feeding.</title>
        <authorList>
            <person name="Liu Y."/>
            <person name="Liu H."/>
            <person name="Wang H."/>
            <person name="Huang T."/>
            <person name="Liu B."/>
            <person name="Yang B."/>
            <person name="Yin L."/>
            <person name="Li B."/>
            <person name="Zhang Y."/>
            <person name="Zhang S."/>
            <person name="Jiang F."/>
            <person name="Zhang X."/>
            <person name="Ren Y."/>
            <person name="Wang B."/>
            <person name="Wang S."/>
            <person name="Lu Y."/>
            <person name="Wu K."/>
            <person name="Fan W."/>
            <person name="Wang G."/>
        </authorList>
    </citation>
    <scope>NUCLEOTIDE SEQUENCE</scope>
    <source>
        <strain evidence="5">12Hb</strain>
    </source>
</reference>
<comment type="caution">
    <text evidence="5">The sequence shown here is derived from an EMBL/GenBank/DDBJ whole genome shotgun (WGS) entry which is preliminary data.</text>
</comment>
<feature type="compositionally biased region" description="Basic residues" evidence="4">
    <location>
        <begin position="38"/>
        <end position="54"/>
    </location>
</feature>
<feature type="region of interest" description="Disordered" evidence="4">
    <location>
        <begin position="1"/>
        <end position="24"/>
    </location>
</feature>
<dbReference type="GO" id="GO:0015631">
    <property type="term" value="F:tubulin binding"/>
    <property type="evidence" value="ECO:0007669"/>
    <property type="project" value="TreeGrafter"/>
</dbReference>
<evidence type="ECO:0000313" key="5">
    <source>
        <dbReference type="EMBL" id="KAF6199971.1"/>
    </source>
</evidence>
<dbReference type="InterPro" id="IPR004344">
    <property type="entry name" value="TTL/TTLL_fam"/>
</dbReference>
<feature type="compositionally biased region" description="Basic residues" evidence="4">
    <location>
        <begin position="1"/>
        <end position="15"/>
    </location>
</feature>
<accession>A0A6A4IZZ0</accession>
<sequence length="1297" mass="151605">MPKAKKRVGKIKGSNRKQPEAKKNLKINVEVKKNIRNVRAKRKKKPRVSLKKVSMRVSAPKSPVDGNQPKPKTPIKRKRRIVNICTTSCCYDAVRRVAGEFGLVENSDQWHVYWTDMFISVEKFMGMRYFQRVNHFPGMVEICRKDLLAKKLVSMANRFPTDFNFFPKTWCLPNELIQAVNFSKLYKNKMFIVKPCYGSKGRGIQVISDLKLIKNLDRMICQVYIHKPFLIDGYKLDFRVYALLTSCEPLRLYVYNEGIARFATRKYEEPNESNFSDRFMHLTNYSVNRRNSLFNADGDEGSKRKLSTVNEWMKNHGYDVNHIWSSIDDSIIKTILMVVPTLRYCYKVCFPNHEVSQACFELLGFDFILNRRLKPYLLEVNHSPSFYCHTPVDHEVKEPLLRDTFKILDLNKDNSRMPEHLKVDDKMLKIYAKKRIQSLERKWEQDVLKARIDWENSHLGNYRLVYPNKNAEKYKPFLNKKQRIMSRSKYKLLNESVMGAIPTNVRKNPFPFSQDSTGSAEKEESRVMRTLLLQSHYLMNNFYNDLKSADQRRFMDEIQLTRRNEWDAEEKFSKQYAAHRETFTQKVSGALQCISQKPGLKRPEKELLSSLLLNPPVITKRDQEDRFSHLGPLLKPPLIAHNRISNADDVRDARNGSQTFTYYRFPKMQNSARTRRKASRSFLKVSHCEALRSVKRKKKRTKNKAVRTGSILTDSKFPLVRATAARFNMRCVDDWTLFWTDTFISVEACRALKPHQRVNRFPGVSAFACKDLLAQNLNRLYNAFPNRYKIFPRTWCLPHDFASITAYGISYPKKTFIIKPARGAEGRGIYITKNLKLIKPHDRMICQVYINRPFLIDGFKFDMRVYALISTINPLRIYVYNEGLTRFATKKYEEPASSNMNDKFMHLTNYSVNRRSAFYVHDQKAGTKRSISTLNKWFAKKGFNVKLIWASIDDAIIKTVLVSLPTLRRYYSECFPNHVKTPACFQILGFDMILDHKLKPYVLEVNHSPSMGTPTSLDAEVKSKLLYDTFRLLNLSKDDRDDADFAHQTNKFRVQGDRPHRMYNNNEPPATDPKMRALFVRTSMVWEKRHLGNYRKVYPNRNVKRYKSILEYLNRLKWPTLHRLPPTNGSANVENSCSFKIKKRRCYSNNLKLEDGVVDGLKYKNEGETVSDEEDAKESRSDYDYESPVEEIQFKRRQYSFSQLKSNEVSADNMNISALEMNILGKYKFINQIAYKKIQNNRDKAMLKTVKEENDETSSSAETQEYESANSVISCARPHAISSERFALQTVQSLQYG</sequence>
<dbReference type="GO" id="GO:0070740">
    <property type="term" value="F:tubulin-glutamic acid ligase activity"/>
    <property type="evidence" value="ECO:0007669"/>
    <property type="project" value="TreeGrafter"/>
</dbReference>
<evidence type="ECO:0000256" key="1">
    <source>
        <dbReference type="ARBA" id="ARBA00022598"/>
    </source>
</evidence>
<dbReference type="GO" id="GO:0036064">
    <property type="term" value="C:ciliary basal body"/>
    <property type="evidence" value="ECO:0007669"/>
    <property type="project" value="TreeGrafter"/>
</dbReference>
<dbReference type="PANTHER" id="PTHR12241:SF161">
    <property type="entry name" value="TUBULIN POLYGLUTAMYLASE TTLL6"/>
    <property type="match status" value="1"/>
</dbReference>
<dbReference type="PANTHER" id="PTHR12241">
    <property type="entry name" value="TUBULIN POLYGLUTAMYLASE"/>
    <property type="match status" value="1"/>
</dbReference>
<evidence type="ECO:0000313" key="6">
    <source>
        <dbReference type="Proteomes" id="UP000466442"/>
    </source>
</evidence>
<protein>
    <recommendedName>
        <fullName evidence="7">Tubulin--tyrosine ligase-like protein 9</fullName>
    </recommendedName>
</protein>
<dbReference type="Pfam" id="PF03133">
    <property type="entry name" value="TTL"/>
    <property type="match status" value="2"/>
</dbReference>
<dbReference type="OrthoDB" id="202825at2759"/>
<keyword evidence="1" id="KW-0436">Ligase</keyword>
<evidence type="ECO:0000256" key="4">
    <source>
        <dbReference type="SAM" id="MobiDB-lite"/>
    </source>
</evidence>
<organism evidence="5 6">
    <name type="scientific">Apolygus lucorum</name>
    <name type="common">Small green plant bug</name>
    <name type="synonym">Lygocoris lucorum</name>
    <dbReference type="NCBI Taxonomy" id="248454"/>
    <lineage>
        <taxon>Eukaryota</taxon>
        <taxon>Metazoa</taxon>
        <taxon>Ecdysozoa</taxon>
        <taxon>Arthropoda</taxon>
        <taxon>Hexapoda</taxon>
        <taxon>Insecta</taxon>
        <taxon>Pterygota</taxon>
        <taxon>Neoptera</taxon>
        <taxon>Paraneoptera</taxon>
        <taxon>Hemiptera</taxon>
        <taxon>Heteroptera</taxon>
        <taxon>Panheteroptera</taxon>
        <taxon>Cimicomorpha</taxon>
        <taxon>Miridae</taxon>
        <taxon>Mirini</taxon>
        <taxon>Apolygus</taxon>
    </lineage>
</organism>
<keyword evidence="2" id="KW-0547">Nucleotide-binding</keyword>
<keyword evidence="6" id="KW-1185">Reference proteome</keyword>
<feature type="region of interest" description="Disordered" evidence="4">
    <location>
        <begin position="38"/>
        <end position="75"/>
    </location>
</feature>
<dbReference type="GO" id="GO:0005524">
    <property type="term" value="F:ATP binding"/>
    <property type="evidence" value="ECO:0007669"/>
    <property type="project" value="UniProtKB-KW"/>
</dbReference>
<evidence type="ECO:0000256" key="3">
    <source>
        <dbReference type="ARBA" id="ARBA00022840"/>
    </source>
</evidence>
<dbReference type="Gene3D" id="3.30.470.20">
    <property type="entry name" value="ATP-grasp fold, B domain"/>
    <property type="match status" value="2"/>
</dbReference>
<gene>
    <name evidence="5" type="ORF">GE061_006269</name>
</gene>
<keyword evidence="3" id="KW-0067">ATP-binding</keyword>
<dbReference type="Proteomes" id="UP000466442">
    <property type="component" value="Unassembled WGS sequence"/>
</dbReference>
<name>A0A6A4IZZ0_APOLU</name>
<dbReference type="GO" id="GO:0000226">
    <property type="term" value="P:microtubule cytoskeleton organization"/>
    <property type="evidence" value="ECO:0007669"/>
    <property type="project" value="TreeGrafter"/>
</dbReference>